<organism evidence="3 4">
    <name type="scientific">Phragmitibacter flavus</name>
    <dbReference type="NCBI Taxonomy" id="2576071"/>
    <lineage>
        <taxon>Bacteria</taxon>
        <taxon>Pseudomonadati</taxon>
        <taxon>Verrucomicrobiota</taxon>
        <taxon>Verrucomicrobiia</taxon>
        <taxon>Verrucomicrobiales</taxon>
        <taxon>Verrucomicrobiaceae</taxon>
        <taxon>Phragmitibacter</taxon>
    </lineage>
</organism>
<dbReference type="CDD" id="cd09992">
    <property type="entry name" value="HDAC_classII"/>
    <property type="match status" value="1"/>
</dbReference>
<dbReference type="PANTHER" id="PTHR10625">
    <property type="entry name" value="HISTONE DEACETYLASE HDAC1-RELATED"/>
    <property type="match status" value="1"/>
</dbReference>
<evidence type="ECO:0000313" key="4">
    <source>
        <dbReference type="Proteomes" id="UP000306196"/>
    </source>
</evidence>
<dbReference type="OrthoDB" id="9808367at2"/>
<accession>A0A5R8KE82</accession>
<dbReference type="RefSeq" id="WP_138086650.1">
    <property type="nucleotide sequence ID" value="NZ_VAUV01000008.1"/>
</dbReference>
<evidence type="ECO:0000313" key="3">
    <source>
        <dbReference type="EMBL" id="TLD70593.1"/>
    </source>
</evidence>
<sequence length="319" mass="33874">MSSASPSTGLLLDEVYLNHDTGAGHPERADRLRAVAKGLKGAGLVERTAKLTQTMAEEEAILRCHSREYLEIVKRDGAAGRSDLRTGDTEISEASLGVGARAGGGGVGAVEEVMAGQLRNAFCAVRPPGHHARPEQGMGFCLFNNVAIGARFAQAKMGAEKVFIVDWDGHHGNGTQDVFYEDGSVLFFSVHQAPWYPYTGWAEEMGEGKGKGLTMNAPLPGGSGMKQIGAILRDQVLPVAAKFKPDLVMISAGFDSRVDDPLGRFTLTDEDFAELTRELMGFADSYCDGRVVSVLEGGYNVEGLTSAVVAHVGALTGDK</sequence>
<dbReference type="Gene3D" id="3.40.800.20">
    <property type="entry name" value="Histone deacetylase domain"/>
    <property type="match status" value="1"/>
</dbReference>
<proteinExistence type="inferred from homology"/>
<reference evidence="3 4" key="1">
    <citation type="submission" date="2019-05" db="EMBL/GenBank/DDBJ databases">
        <title>Verrucobacter flavum gen. nov., sp. nov. a new member of the family Verrucomicrobiaceae.</title>
        <authorList>
            <person name="Szuroczki S."/>
            <person name="Abbaszade G."/>
            <person name="Szabo A."/>
            <person name="Felfoldi T."/>
            <person name="Schumann P."/>
            <person name="Boka K."/>
            <person name="Keki Z."/>
            <person name="Toumi M."/>
            <person name="Toth E."/>
        </authorList>
    </citation>
    <scope>NUCLEOTIDE SEQUENCE [LARGE SCALE GENOMIC DNA]</scope>
    <source>
        <strain evidence="3 4">MG-N-17</strain>
    </source>
</reference>
<gene>
    <name evidence="3" type="ORF">FEM03_12815</name>
</gene>
<dbReference type="PRINTS" id="PR01270">
    <property type="entry name" value="HDASUPER"/>
</dbReference>
<dbReference type="Pfam" id="PF00850">
    <property type="entry name" value="Hist_deacetyl"/>
    <property type="match status" value="1"/>
</dbReference>
<dbReference type="GO" id="GO:0004407">
    <property type="term" value="F:histone deacetylase activity"/>
    <property type="evidence" value="ECO:0007669"/>
    <property type="project" value="TreeGrafter"/>
</dbReference>
<comment type="caution">
    <text evidence="3">The sequence shown here is derived from an EMBL/GenBank/DDBJ whole genome shotgun (WGS) entry which is preliminary data.</text>
</comment>
<dbReference type="EMBL" id="VAUV01000008">
    <property type="protein sequence ID" value="TLD70593.1"/>
    <property type="molecule type" value="Genomic_DNA"/>
</dbReference>
<protein>
    <submittedName>
        <fullName evidence="3">Histone deacetylase</fullName>
    </submittedName>
</protein>
<dbReference type="Proteomes" id="UP000306196">
    <property type="component" value="Unassembled WGS sequence"/>
</dbReference>
<dbReference type="AlphaFoldDB" id="A0A5R8KE82"/>
<dbReference type="InterPro" id="IPR023801">
    <property type="entry name" value="His_deacetylse_dom"/>
</dbReference>
<comment type="similarity">
    <text evidence="1">Belongs to the histone deacetylase family.</text>
</comment>
<feature type="domain" description="Histone deacetylase" evidence="2">
    <location>
        <begin position="25"/>
        <end position="314"/>
    </location>
</feature>
<keyword evidence="4" id="KW-1185">Reference proteome</keyword>
<dbReference type="GO" id="GO:0040029">
    <property type="term" value="P:epigenetic regulation of gene expression"/>
    <property type="evidence" value="ECO:0007669"/>
    <property type="project" value="TreeGrafter"/>
</dbReference>
<dbReference type="InterPro" id="IPR037138">
    <property type="entry name" value="His_deacetylse_dom_sf"/>
</dbReference>
<dbReference type="SUPFAM" id="SSF52768">
    <property type="entry name" value="Arginase/deacetylase"/>
    <property type="match status" value="1"/>
</dbReference>
<dbReference type="InterPro" id="IPR000286">
    <property type="entry name" value="HDACs"/>
</dbReference>
<dbReference type="InterPro" id="IPR023696">
    <property type="entry name" value="Ureohydrolase_dom_sf"/>
</dbReference>
<name>A0A5R8KE82_9BACT</name>
<evidence type="ECO:0000256" key="1">
    <source>
        <dbReference type="ARBA" id="ARBA00005947"/>
    </source>
</evidence>
<dbReference type="PANTHER" id="PTHR10625:SF10">
    <property type="entry name" value="HISTONE DEACETYLASE HDAC1"/>
    <property type="match status" value="1"/>
</dbReference>
<evidence type="ECO:0000259" key="2">
    <source>
        <dbReference type="Pfam" id="PF00850"/>
    </source>
</evidence>